<keyword evidence="3" id="KW-1185">Reference proteome</keyword>
<comment type="caution">
    <text evidence="2">The sequence shown here is derived from an EMBL/GenBank/DDBJ whole genome shotgun (WGS) entry which is preliminary data.</text>
</comment>
<accession>A0AB34KQ56</accession>
<name>A0AB34KQ56_9PEZI</name>
<dbReference type="EMBL" id="JAAQHG020000015">
    <property type="protein sequence ID" value="KAL1586336.1"/>
    <property type="molecule type" value="Genomic_DNA"/>
</dbReference>
<evidence type="ECO:0000313" key="3">
    <source>
        <dbReference type="Proteomes" id="UP000803884"/>
    </source>
</evidence>
<feature type="transmembrane region" description="Helical" evidence="1">
    <location>
        <begin position="199"/>
        <end position="218"/>
    </location>
</feature>
<feature type="transmembrane region" description="Helical" evidence="1">
    <location>
        <begin position="169"/>
        <end position="193"/>
    </location>
</feature>
<dbReference type="Proteomes" id="UP000803884">
    <property type="component" value="Unassembled WGS sequence"/>
</dbReference>
<feature type="transmembrane region" description="Helical" evidence="1">
    <location>
        <begin position="278"/>
        <end position="299"/>
    </location>
</feature>
<dbReference type="GeneID" id="96006857"/>
<dbReference type="RefSeq" id="XP_069229441.1">
    <property type="nucleotide sequence ID" value="XM_069374019.1"/>
</dbReference>
<organism evidence="2 3">
    <name type="scientific">Cladosporium halotolerans</name>
    <dbReference type="NCBI Taxonomy" id="1052096"/>
    <lineage>
        <taxon>Eukaryota</taxon>
        <taxon>Fungi</taxon>
        <taxon>Dikarya</taxon>
        <taxon>Ascomycota</taxon>
        <taxon>Pezizomycotina</taxon>
        <taxon>Dothideomycetes</taxon>
        <taxon>Dothideomycetidae</taxon>
        <taxon>Cladosporiales</taxon>
        <taxon>Cladosporiaceae</taxon>
        <taxon>Cladosporium</taxon>
    </lineage>
</organism>
<gene>
    <name evidence="2" type="ORF">WHR41_05414</name>
</gene>
<reference evidence="2 3" key="1">
    <citation type="journal article" date="2020" name="Microbiol. Resour. Announc.">
        <title>Draft Genome Sequence of a Cladosporium Species Isolated from the Mesophotic Ascidian Didemnum maculosum.</title>
        <authorList>
            <person name="Gioti A."/>
            <person name="Siaperas R."/>
            <person name="Nikolaivits E."/>
            <person name="Le Goff G."/>
            <person name="Ouazzani J."/>
            <person name="Kotoulas G."/>
            <person name="Topakas E."/>
        </authorList>
    </citation>
    <scope>NUCLEOTIDE SEQUENCE [LARGE SCALE GENOMIC DNA]</scope>
    <source>
        <strain evidence="2 3">TM138-S3</strain>
    </source>
</reference>
<protein>
    <submittedName>
        <fullName evidence="2">Uncharacterized protein</fullName>
    </submittedName>
</protein>
<keyword evidence="1" id="KW-1133">Transmembrane helix</keyword>
<keyword evidence="1" id="KW-0812">Transmembrane</keyword>
<dbReference type="AlphaFoldDB" id="A0AB34KQ56"/>
<evidence type="ECO:0000313" key="2">
    <source>
        <dbReference type="EMBL" id="KAL1586336.1"/>
    </source>
</evidence>
<proteinExistence type="predicted"/>
<sequence>MSRRNSWQSFRVGVLPTFDFLFSQPGGPLSGMEEIDPSILISNPGPRWGMRWFDGGLDDLQLDIVGFLAILGEDAVRKTARLASLSSIFLLPRLMPAPHSLLYVERPENVESVRASVTAVHSGNQRDYLSHVTAALFGFQMQPFEVRCLRIRKIDPDSQRSTSGGSVRAALYGPVNLVNMFGCILSITLFTLSAVYGDGMSLIATVLLSLLSSLIGLTSRWHMQFARRPPAARDPRGDCVIRWPNGSYLVLKCSDSLAHQLLFAPDAIAYKLQNAGHFIPVSLLGTLILMISVIALANAKIQLQIAWAASYVILNIGHWMAAALPRGWNFHFAGYEIEEEHLSSGGKAASFAEGLFKAIVFTKSTAWIRLSSAVPDTEAWREWLRRAEGVARGCRTSEDAADELPLALPGGARRLRRHGTWGKAHQCGIMFEEPERGVWCAERAYEEIREGVGEGRAELKSIPEV</sequence>
<evidence type="ECO:0000256" key="1">
    <source>
        <dbReference type="SAM" id="Phobius"/>
    </source>
</evidence>
<keyword evidence="1" id="KW-0472">Membrane</keyword>